<dbReference type="InterPro" id="IPR000757">
    <property type="entry name" value="Beta-glucanase-like"/>
</dbReference>
<gene>
    <name evidence="3" type="ORF">ONT01_14665</name>
</gene>
<evidence type="ECO:0000256" key="1">
    <source>
        <dbReference type="ARBA" id="ARBA00006865"/>
    </source>
</evidence>
<reference evidence="3" key="1">
    <citation type="submission" date="2022-11" db="EMBL/GenBank/DDBJ databases">
        <title>Genomic repertoires linked with pathogenic potency of arthritogenic Prevotella copri isolated from the gut of rheumatoid arthritis patients.</title>
        <authorList>
            <person name="Nii T."/>
            <person name="Maeda Y."/>
            <person name="Motooka D."/>
            <person name="Naito M."/>
            <person name="Matsumoto Y."/>
            <person name="Ogawa T."/>
            <person name="Oguro-Igashira E."/>
            <person name="Kishikawa T."/>
            <person name="Yamashita M."/>
            <person name="Koizumi S."/>
            <person name="Kurakawa T."/>
            <person name="Okumura R."/>
            <person name="Kayama H."/>
            <person name="Murakami M."/>
            <person name="Sakaguchi T."/>
            <person name="Das B."/>
            <person name="Nakamura S."/>
            <person name="Okada Y."/>
            <person name="Kumanogoh A."/>
            <person name="Takeda K."/>
        </authorList>
    </citation>
    <scope>NUCLEOTIDE SEQUENCE</scope>
    <source>
        <strain evidence="3">H105_2-2</strain>
    </source>
</reference>
<accession>A0AAW5UMW6</accession>
<name>A0AAW5UMW6_9BACT</name>
<comment type="caution">
    <text evidence="3">The sequence shown here is derived from an EMBL/GenBank/DDBJ whole genome shotgun (WGS) entry which is preliminary data.</text>
</comment>
<sequence length="264" mass="30489">MSKLAIVNRKFYIILVLFSVPICILGQSVHCERNPLWVEDFNKGEIPSSDLWVLTEWKAMAKKNGITYNFSQKNGNLLIKLISNNSPKTYFLANMHTTKKYGMTYGKVEVKAKCPSSKGIWPGIWLRPVRRLNPKVAGEIDLMEWVSCFPKNRFQANFHLWGEFEGKKGNHSQSPKKYDAGGFDINKYHVYSAEWDSTQLIVKVDGTLVSIWYAKDYSIWPFDYPYELCLDLGYGDWGAACGYDTSELPQTMKVDWVKYYRLAE</sequence>
<evidence type="ECO:0000313" key="3">
    <source>
        <dbReference type="EMBL" id="MCW4138983.1"/>
    </source>
</evidence>
<dbReference type="Proteomes" id="UP001208620">
    <property type="component" value="Unassembled WGS sequence"/>
</dbReference>
<dbReference type="AlphaFoldDB" id="A0AAW5UMW6"/>
<feature type="domain" description="GH16" evidence="2">
    <location>
        <begin position="39"/>
        <end position="264"/>
    </location>
</feature>
<dbReference type="CDD" id="cd08023">
    <property type="entry name" value="GH16_laminarinase_like"/>
    <property type="match status" value="1"/>
</dbReference>
<keyword evidence="3" id="KW-0378">Hydrolase</keyword>
<evidence type="ECO:0000259" key="2">
    <source>
        <dbReference type="PROSITE" id="PS51762"/>
    </source>
</evidence>
<comment type="similarity">
    <text evidence="1">Belongs to the glycosyl hydrolase 16 family.</text>
</comment>
<dbReference type="GO" id="GO:0005975">
    <property type="term" value="P:carbohydrate metabolic process"/>
    <property type="evidence" value="ECO:0007669"/>
    <property type="project" value="InterPro"/>
</dbReference>
<evidence type="ECO:0000313" key="4">
    <source>
        <dbReference type="Proteomes" id="UP001208620"/>
    </source>
</evidence>
<dbReference type="EMBL" id="JAPDVD010000003">
    <property type="protein sequence ID" value="MCW4138983.1"/>
    <property type="molecule type" value="Genomic_DNA"/>
</dbReference>
<dbReference type="PROSITE" id="PS51762">
    <property type="entry name" value="GH16_2"/>
    <property type="match status" value="1"/>
</dbReference>
<dbReference type="PANTHER" id="PTHR10963:SF55">
    <property type="entry name" value="GLYCOSIDE HYDROLASE FAMILY 16 PROTEIN"/>
    <property type="match status" value="1"/>
</dbReference>
<dbReference type="PANTHER" id="PTHR10963">
    <property type="entry name" value="GLYCOSYL HYDROLASE-RELATED"/>
    <property type="match status" value="1"/>
</dbReference>
<proteinExistence type="inferred from homology"/>
<dbReference type="GO" id="GO:0004553">
    <property type="term" value="F:hydrolase activity, hydrolyzing O-glycosyl compounds"/>
    <property type="evidence" value="ECO:0007669"/>
    <property type="project" value="InterPro"/>
</dbReference>
<protein>
    <submittedName>
        <fullName evidence="3">Glycoside hydrolase family 16 protein</fullName>
    </submittedName>
</protein>
<dbReference type="InterPro" id="IPR050546">
    <property type="entry name" value="Glycosyl_Hydrlase_16"/>
</dbReference>
<organism evidence="3 4">
    <name type="scientific">Segatella copri</name>
    <dbReference type="NCBI Taxonomy" id="165179"/>
    <lineage>
        <taxon>Bacteria</taxon>
        <taxon>Pseudomonadati</taxon>
        <taxon>Bacteroidota</taxon>
        <taxon>Bacteroidia</taxon>
        <taxon>Bacteroidales</taxon>
        <taxon>Prevotellaceae</taxon>
        <taxon>Segatella</taxon>
    </lineage>
</organism>
<dbReference type="Pfam" id="PF00722">
    <property type="entry name" value="Glyco_hydro_16"/>
    <property type="match status" value="1"/>
</dbReference>
<dbReference type="RefSeq" id="WP_217756554.1">
    <property type="nucleotide sequence ID" value="NZ_JAHOMZ010000041.1"/>
</dbReference>